<accession>A0A8S5T6W2</accession>
<name>A0A8S5T6W2_9CAUD</name>
<evidence type="ECO:0000313" key="1">
    <source>
        <dbReference type="EMBL" id="DAF58993.1"/>
    </source>
</evidence>
<organism evidence="1">
    <name type="scientific">Myoviridae sp. ctgXa1</name>
    <dbReference type="NCBI Taxonomy" id="2827700"/>
    <lineage>
        <taxon>Viruses</taxon>
        <taxon>Duplodnaviria</taxon>
        <taxon>Heunggongvirae</taxon>
        <taxon>Uroviricota</taxon>
        <taxon>Caudoviricetes</taxon>
    </lineage>
</organism>
<proteinExistence type="predicted"/>
<dbReference type="EMBL" id="BK032760">
    <property type="protein sequence ID" value="DAF58993.1"/>
    <property type="molecule type" value="Genomic_DNA"/>
</dbReference>
<sequence>MKHLPLLNARTAAQAASAARWLIWNLNMQSAYSKLRTRKWR</sequence>
<reference evidence="1" key="1">
    <citation type="journal article" date="2021" name="Proc. Natl. Acad. Sci. U.S.A.">
        <title>A Catalog of Tens of Thousands of Viruses from Human Metagenomes Reveals Hidden Associations with Chronic Diseases.</title>
        <authorList>
            <person name="Tisza M.J."/>
            <person name="Buck C.B."/>
        </authorList>
    </citation>
    <scope>NUCLEOTIDE SEQUENCE</scope>
    <source>
        <strain evidence="1">CtgXa1</strain>
    </source>
</reference>
<protein>
    <submittedName>
        <fullName evidence="1">Uncharacterized protein</fullName>
    </submittedName>
</protein>